<accession>A0A0G4EPW2</accession>
<dbReference type="PANTHER" id="PTHR35321:SF1">
    <property type="entry name" value="OS02G0753200 PROTEIN"/>
    <property type="match status" value="1"/>
</dbReference>
<keyword evidence="3" id="KW-1185">Reference proteome</keyword>
<dbReference type="VEuPathDB" id="CryptoDB:Vbra_1539"/>
<feature type="compositionally biased region" description="Acidic residues" evidence="1">
    <location>
        <begin position="36"/>
        <end position="54"/>
    </location>
</feature>
<feature type="compositionally biased region" description="Low complexity" evidence="1">
    <location>
        <begin position="1"/>
        <end position="13"/>
    </location>
</feature>
<name>A0A0G4EPW2_VITBC</name>
<gene>
    <name evidence="2" type="ORF">Vbra_1539</name>
</gene>
<organism evidence="2 3">
    <name type="scientific">Vitrella brassicaformis (strain CCMP3155)</name>
    <dbReference type="NCBI Taxonomy" id="1169540"/>
    <lineage>
        <taxon>Eukaryota</taxon>
        <taxon>Sar</taxon>
        <taxon>Alveolata</taxon>
        <taxon>Colpodellida</taxon>
        <taxon>Vitrellaceae</taxon>
        <taxon>Vitrella</taxon>
    </lineage>
</organism>
<dbReference type="PANTHER" id="PTHR35321">
    <property type="entry name" value="OS02G0753200 PROTEIN"/>
    <property type="match status" value="1"/>
</dbReference>
<dbReference type="EMBL" id="CDMY01000284">
    <property type="protein sequence ID" value="CEL99623.1"/>
    <property type="molecule type" value="Genomic_DNA"/>
</dbReference>
<evidence type="ECO:0000313" key="2">
    <source>
        <dbReference type="EMBL" id="CEL99623.1"/>
    </source>
</evidence>
<feature type="compositionally biased region" description="Basic and acidic residues" evidence="1">
    <location>
        <begin position="226"/>
        <end position="239"/>
    </location>
</feature>
<dbReference type="InParanoid" id="A0A0G4EPW2"/>
<feature type="compositionally biased region" description="Basic and acidic residues" evidence="1">
    <location>
        <begin position="100"/>
        <end position="112"/>
    </location>
</feature>
<reference evidence="2 3" key="1">
    <citation type="submission" date="2014-11" db="EMBL/GenBank/DDBJ databases">
        <authorList>
            <person name="Zhu J."/>
            <person name="Qi W."/>
            <person name="Song R."/>
        </authorList>
    </citation>
    <scope>NUCLEOTIDE SEQUENCE [LARGE SCALE GENOMIC DNA]</scope>
</reference>
<proteinExistence type="predicted"/>
<dbReference type="OrthoDB" id="331816at2759"/>
<feature type="compositionally biased region" description="Pro residues" evidence="1">
    <location>
        <begin position="56"/>
        <end position="67"/>
    </location>
</feature>
<feature type="compositionally biased region" description="Basic and acidic residues" evidence="1">
    <location>
        <begin position="171"/>
        <end position="213"/>
    </location>
</feature>
<protein>
    <submittedName>
        <fullName evidence="2">Uncharacterized protein</fullName>
    </submittedName>
</protein>
<dbReference type="AlphaFoldDB" id="A0A0G4EPW2"/>
<feature type="compositionally biased region" description="Basic and acidic residues" evidence="1">
    <location>
        <begin position="152"/>
        <end position="161"/>
    </location>
</feature>
<feature type="compositionally biased region" description="Basic and acidic residues" evidence="1">
    <location>
        <begin position="131"/>
        <end position="140"/>
    </location>
</feature>
<feature type="region of interest" description="Disordered" evidence="1">
    <location>
        <begin position="1"/>
        <end position="239"/>
    </location>
</feature>
<dbReference type="InterPro" id="IPR040306">
    <property type="entry name" value="Os02g0753200-like"/>
</dbReference>
<dbReference type="Proteomes" id="UP000041254">
    <property type="component" value="Unassembled WGS sequence"/>
</dbReference>
<sequence length="239" mass="26664">MDAANDLPAAAANESTDEHDDLAAQLAAIQEKLDGYDEDEDDNEGNAEAPEQDEQPIPPPPPPPPAAGAPSDKKRKVLLPSPDEAFRTTEKTFQQYVDAPSDHRSKFAKMEHVGLGPTPGADGRQPSSGASRDREAKEAAQRIYVGIPEPTWHVEHHDKPPPPEPGRKKRDKEEDAGGGRERERERGRGGAMKRGHEQQQHGDKKETVKDRERIKRMKGQSSQHGWKPEEFMRLRQQFD</sequence>
<evidence type="ECO:0000256" key="1">
    <source>
        <dbReference type="SAM" id="MobiDB-lite"/>
    </source>
</evidence>
<evidence type="ECO:0000313" key="3">
    <source>
        <dbReference type="Proteomes" id="UP000041254"/>
    </source>
</evidence>